<sequence length="227" mass="26211">MKHSFNIIMPDYDKNSRVFIELPFNVWDLFNKKGAMKVKGSINNVPYECALIPRGNGIYLFPINKKIIQKARASVGDTLNVTMELADNNKNEDNKQKVNEVKKYRKIESINYMQQPNSKACGQACIAMLAGVNIEEVIKVMHTKGSTTIGQLIEALDYYEIRHSERNKRISKKNPNYSETCILTVHMPNYSHWVLYFKGKFYDPEFGVLEECHPDGKITSYLEIYLE</sequence>
<comment type="caution">
    <text evidence="1">The sequence shown here is derived from an EMBL/GenBank/DDBJ whole genome shotgun (WGS) entry which is preliminary data.</text>
</comment>
<evidence type="ECO:0000313" key="2">
    <source>
        <dbReference type="Proteomes" id="UP000749471"/>
    </source>
</evidence>
<dbReference type="EMBL" id="JAHLPM010000012">
    <property type="protein sequence ID" value="MBU5439159.1"/>
    <property type="molecule type" value="Genomic_DNA"/>
</dbReference>
<dbReference type="Pfam" id="PF08922">
    <property type="entry name" value="DUF1905"/>
    <property type="match status" value="1"/>
</dbReference>
<dbReference type="InterPro" id="IPR015018">
    <property type="entry name" value="DUF1905"/>
</dbReference>
<keyword evidence="2" id="KW-1185">Reference proteome</keyword>
<evidence type="ECO:0000313" key="1">
    <source>
        <dbReference type="EMBL" id="MBU5439159.1"/>
    </source>
</evidence>
<organism evidence="1 2">
    <name type="scientific">Tissierella simiarum</name>
    <dbReference type="NCBI Taxonomy" id="2841534"/>
    <lineage>
        <taxon>Bacteria</taxon>
        <taxon>Bacillati</taxon>
        <taxon>Bacillota</taxon>
        <taxon>Tissierellia</taxon>
        <taxon>Tissierellales</taxon>
        <taxon>Tissierellaceae</taxon>
        <taxon>Tissierella</taxon>
    </lineage>
</organism>
<dbReference type="RefSeq" id="WP_216520862.1">
    <property type="nucleotide sequence ID" value="NZ_JAHLPM010000012.1"/>
</dbReference>
<proteinExistence type="predicted"/>
<accession>A0ABS6E8S6</accession>
<protein>
    <submittedName>
        <fullName evidence="1">DUF1905 domain-containing protein</fullName>
    </submittedName>
</protein>
<dbReference type="Proteomes" id="UP000749471">
    <property type="component" value="Unassembled WGS sequence"/>
</dbReference>
<reference evidence="1 2" key="1">
    <citation type="submission" date="2021-06" db="EMBL/GenBank/DDBJ databases">
        <authorList>
            <person name="Sun Q."/>
            <person name="Li D."/>
        </authorList>
    </citation>
    <scope>NUCLEOTIDE SEQUENCE [LARGE SCALE GENOMIC DNA]</scope>
    <source>
        <strain evidence="1 2">MSJ-40</strain>
    </source>
</reference>
<gene>
    <name evidence="1" type="ORF">KQI42_14145</name>
</gene>
<name>A0ABS6E8S6_9FIRM</name>